<comment type="similarity">
    <text evidence="2 7">Belongs to the ExbD/TolR family.</text>
</comment>
<dbReference type="PANTHER" id="PTHR30558:SF7">
    <property type="entry name" value="TOL-PAL SYSTEM PROTEIN TOLR"/>
    <property type="match status" value="1"/>
</dbReference>
<evidence type="ECO:0000256" key="1">
    <source>
        <dbReference type="ARBA" id="ARBA00004162"/>
    </source>
</evidence>
<keyword evidence="7" id="KW-0813">Transport</keyword>
<keyword evidence="3" id="KW-1003">Cell membrane</keyword>
<evidence type="ECO:0000256" key="6">
    <source>
        <dbReference type="ARBA" id="ARBA00023136"/>
    </source>
</evidence>
<proteinExistence type="inferred from homology"/>
<dbReference type="GO" id="GO:0015031">
    <property type="term" value="P:protein transport"/>
    <property type="evidence" value="ECO:0007669"/>
    <property type="project" value="UniProtKB-KW"/>
</dbReference>
<dbReference type="Pfam" id="PF02472">
    <property type="entry name" value="ExbD"/>
    <property type="match status" value="1"/>
</dbReference>
<keyword evidence="6 8" id="KW-0472">Membrane</keyword>
<keyword evidence="7" id="KW-0653">Protein transport</keyword>
<evidence type="ECO:0000313" key="9">
    <source>
        <dbReference type="EMBL" id="BBA74276.1"/>
    </source>
</evidence>
<reference evidence="9" key="1">
    <citation type="submission" date="2016-07" db="EMBL/GenBank/DDBJ databases">
        <title>Genomics reveals synergistic degradation of pyrene by five bacteria in a mangrove sediment-derived bacterial consortium.</title>
        <authorList>
            <person name="Wanapaisan P."/>
            <person name="Vejarano F."/>
            <person name="Chakraborty J."/>
            <person name="Shintani M."/>
            <person name="Muangchinda C."/>
            <person name="Laothamteep N."/>
            <person name="Suzuki-Minakuchi C."/>
            <person name="Inoue K."/>
            <person name="Nojiri H."/>
            <person name="Pinyakong O."/>
        </authorList>
    </citation>
    <scope>NUCLEOTIDE SEQUENCE</scope>
    <source>
        <strain evidence="9">PW1</strain>
    </source>
</reference>
<dbReference type="AlphaFoldDB" id="A0A292GS52"/>
<organism evidence="9">
    <name type="scientific">Ochrobactrum sp. PW1</name>
    <dbReference type="NCBI Taxonomy" id="1882222"/>
    <lineage>
        <taxon>Bacteria</taxon>
        <taxon>Pseudomonadati</taxon>
        <taxon>Pseudomonadota</taxon>
        <taxon>Alphaproteobacteria</taxon>
        <taxon>Hyphomicrobiales</taxon>
        <taxon>Brucellaceae</taxon>
        <taxon>Brucella/Ochrobactrum group</taxon>
        <taxon>Ochrobactrum</taxon>
    </lineage>
</organism>
<evidence type="ECO:0000256" key="7">
    <source>
        <dbReference type="RuleBase" id="RU003879"/>
    </source>
</evidence>
<evidence type="ECO:0000256" key="2">
    <source>
        <dbReference type="ARBA" id="ARBA00005811"/>
    </source>
</evidence>
<keyword evidence="5 8" id="KW-1133">Transmembrane helix</keyword>
<dbReference type="GO" id="GO:0022857">
    <property type="term" value="F:transmembrane transporter activity"/>
    <property type="evidence" value="ECO:0007669"/>
    <property type="project" value="InterPro"/>
</dbReference>
<evidence type="ECO:0000256" key="5">
    <source>
        <dbReference type="ARBA" id="ARBA00022989"/>
    </source>
</evidence>
<dbReference type="GO" id="GO:0005886">
    <property type="term" value="C:plasma membrane"/>
    <property type="evidence" value="ECO:0007669"/>
    <property type="project" value="UniProtKB-SubCell"/>
</dbReference>
<dbReference type="PANTHER" id="PTHR30558">
    <property type="entry name" value="EXBD MEMBRANE COMPONENT OF PMF-DRIVEN MACROMOLECULE IMPORT SYSTEM"/>
    <property type="match status" value="1"/>
</dbReference>
<feature type="transmembrane region" description="Helical" evidence="8">
    <location>
        <begin position="30"/>
        <end position="48"/>
    </location>
</feature>
<protein>
    <submittedName>
        <fullName evidence="9">Biopolymer transport protein ExbD/TolR</fullName>
    </submittedName>
</protein>
<dbReference type="EMBL" id="LC171369">
    <property type="protein sequence ID" value="BBA74276.1"/>
    <property type="molecule type" value="Genomic_DNA"/>
</dbReference>
<evidence type="ECO:0000256" key="4">
    <source>
        <dbReference type="ARBA" id="ARBA00022692"/>
    </source>
</evidence>
<name>A0A292GS52_9HYPH</name>
<accession>A0A292GS52</accession>
<evidence type="ECO:0000256" key="3">
    <source>
        <dbReference type="ARBA" id="ARBA00022475"/>
    </source>
</evidence>
<evidence type="ECO:0000256" key="8">
    <source>
        <dbReference type="SAM" id="Phobius"/>
    </source>
</evidence>
<dbReference type="Gene3D" id="3.30.420.270">
    <property type="match status" value="1"/>
</dbReference>
<comment type="subcellular location">
    <subcellularLocation>
        <location evidence="1">Cell membrane</location>
        <topology evidence="1">Single-pass membrane protein</topology>
    </subcellularLocation>
    <subcellularLocation>
        <location evidence="7">Cell membrane</location>
        <topology evidence="7">Single-pass type II membrane protein</topology>
    </subcellularLocation>
</comment>
<keyword evidence="4 7" id="KW-0812">Transmembrane</keyword>
<dbReference type="InterPro" id="IPR003400">
    <property type="entry name" value="ExbD"/>
</dbReference>
<sequence>MAVKLSNAAGRSRRGIAARSPMAEVNVTPLVDVMLVLLIIFMVTAPLIKAGVPLDLPKTRANALGDEKDQVTLSIARDGRIYIDDGEVAPGELPERLADLSRKGRDEPPLVTLRADRRLDYGRIMEVMGEINRAGLQSISLVTLVGDSAAPREPFEVTP</sequence>